<evidence type="ECO:0000313" key="2">
    <source>
        <dbReference type="Proteomes" id="UP001500782"/>
    </source>
</evidence>
<reference evidence="1 2" key="1">
    <citation type="journal article" date="2019" name="Int. J. Syst. Evol. Microbiol.">
        <title>The Global Catalogue of Microorganisms (GCM) 10K type strain sequencing project: providing services to taxonomists for standard genome sequencing and annotation.</title>
        <authorList>
            <consortium name="The Broad Institute Genomics Platform"/>
            <consortium name="The Broad Institute Genome Sequencing Center for Infectious Disease"/>
            <person name="Wu L."/>
            <person name="Ma J."/>
        </authorList>
    </citation>
    <scope>NUCLEOTIDE SEQUENCE [LARGE SCALE GENOMIC DNA]</scope>
    <source>
        <strain evidence="1 2">JCM 9731</strain>
    </source>
</reference>
<accession>A0ABN0WEY5</accession>
<dbReference type="EMBL" id="BAAADJ010000024">
    <property type="protein sequence ID" value="GAA0335142.1"/>
    <property type="molecule type" value="Genomic_DNA"/>
</dbReference>
<proteinExistence type="predicted"/>
<organism evidence="1 2">
    <name type="scientific">Bacillus carboniphilus</name>
    <dbReference type="NCBI Taxonomy" id="86663"/>
    <lineage>
        <taxon>Bacteria</taxon>
        <taxon>Bacillati</taxon>
        <taxon>Bacillota</taxon>
        <taxon>Bacilli</taxon>
        <taxon>Bacillales</taxon>
        <taxon>Bacillaceae</taxon>
        <taxon>Bacillus</taxon>
    </lineage>
</organism>
<sequence length="44" mass="4554">MSAVANAVVNVTPNAIANAVVKRRNTVKESASTIVNITAVTSDR</sequence>
<comment type="caution">
    <text evidence="1">The sequence shown here is derived from an EMBL/GenBank/DDBJ whole genome shotgun (WGS) entry which is preliminary data.</text>
</comment>
<keyword evidence="2" id="KW-1185">Reference proteome</keyword>
<gene>
    <name evidence="1" type="ORF">GCM10008967_27480</name>
</gene>
<protein>
    <submittedName>
        <fullName evidence="1">Uncharacterized protein</fullName>
    </submittedName>
</protein>
<name>A0ABN0WEY5_9BACI</name>
<dbReference type="Proteomes" id="UP001500782">
    <property type="component" value="Unassembled WGS sequence"/>
</dbReference>
<evidence type="ECO:0000313" key="1">
    <source>
        <dbReference type="EMBL" id="GAA0335142.1"/>
    </source>
</evidence>